<sequence>MINFQSIVSQFFECLSLCIVKRPLPFLLLPPLFTFLLIAFASYDFRLNVSTDTLKVFLPDEIESLQNLNELMRLFPPSDPQRDSYSVLGSKFAYTTLEDFSTERNIISNKNLQKLAKLHRFVSSVKTNTGVTYQSVCLRSSPTDGCIQHPLAFALEDSDPQLSIGFMLRYPQFVIANSSIDYAMMLGGVKVKKPTDKHGNGAVMSARALRLYYLLDFSSKADEWIETFLKEVTKVELGNTKLFYSSSRSLPKEIERNGELLIPWIPVMILVLVVLCMGICCERDVVRSQPIVGLAALLCALLATISALALLIGTHYPFLPLVTIMPFLIISIGVDNAFLLLKSWRLQEANLSAEDRFVSAVTETSASLLLTSLTDGLSFSIGSLSDFHAVRVFCTYCALAVLFLFIYQVTFFSAAMLILCRREIAQRHCIFMWKKVKVRKPESDRSSCGSQRQIMPKQKESSSVGESLAALIQQPCSKFLILLTYFGYLGLSIYYCARLPIGLDLKDLTPDGSYVAEELASQERLFNDYGQFCFAVIDTSSIRLWELDDRKRLISLYKKLGSERYASTYEFWLLKFDEVLPKKSVNEAFFMQKLMWFLRQKQFEHFKKDIRFTGSGTISHVKMLFRLRHLSPTTDAPRRTFMTSTIEKSKFQGFAYDTSFLLVEQQAASVKAVLSNAAQACVAMLLICMILVPRLVSSLCIAAAIVSINVGVVGCLSAAGTRLDIISMITIVMSIGFSVDYVAHSTFHFVIHRHDRLKHSLGVTCAPIWQAALSTVAGVLMLIAVPSYIVRTFVYTTVFVVLIGVAHGLVFLPALLDSVVPLSEFLEPYQPKKSSNSRGNTRKIFNTHNRLDCYGKRDFQLSKPVTQEKIYCEPPRLDVPATPPRLLPQNIPIYENTRTHHLSTRKY</sequence>
<dbReference type="WBParaSite" id="MBELARI_LOCUS10780">
    <property type="protein sequence ID" value="MBELARI_LOCUS10780"/>
    <property type="gene ID" value="MBELARI_LOCUS10780"/>
</dbReference>
<dbReference type="GO" id="GO:0030659">
    <property type="term" value="C:cytoplasmic vesicle membrane"/>
    <property type="evidence" value="ECO:0007669"/>
    <property type="project" value="TreeGrafter"/>
</dbReference>
<dbReference type="PROSITE" id="PS50156">
    <property type="entry name" value="SSD"/>
    <property type="match status" value="1"/>
</dbReference>
<dbReference type="Proteomes" id="UP000887575">
    <property type="component" value="Unassembled WGS sequence"/>
</dbReference>
<dbReference type="Gene3D" id="1.20.1640.10">
    <property type="entry name" value="Multidrug efflux transporter AcrB transmembrane domain"/>
    <property type="match status" value="2"/>
</dbReference>
<feature type="transmembrane region" description="Helical" evidence="7">
    <location>
        <begin position="393"/>
        <end position="419"/>
    </location>
</feature>
<dbReference type="InterPro" id="IPR000731">
    <property type="entry name" value="SSD"/>
</dbReference>
<dbReference type="GO" id="GO:0018996">
    <property type="term" value="P:molting cycle, collagen and cuticulin-based cuticle"/>
    <property type="evidence" value="ECO:0007669"/>
    <property type="project" value="TreeGrafter"/>
</dbReference>
<feature type="transmembrane region" description="Helical" evidence="7">
    <location>
        <begin position="795"/>
        <end position="816"/>
    </location>
</feature>
<dbReference type="PANTHER" id="PTHR10796:SF96">
    <property type="entry name" value="PATCHED-RELATED PROTEIN 9"/>
    <property type="match status" value="1"/>
</dbReference>
<evidence type="ECO:0000259" key="8">
    <source>
        <dbReference type="PROSITE" id="PS50156"/>
    </source>
</evidence>
<organism evidence="9 10">
    <name type="scientific">Mesorhabditis belari</name>
    <dbReference type="NCBI Taxonomy" id="2138241"/>
    <lineage>
        <taxon>Eukaryota</taxon>
        <taxon>Metazoa</taxon>
        <taxon>Ecdysozoa</taxon>
        <taxon>Nematoda</taxon>
        <taxon>Chromadorea</taxon>
        <taxon>Rhabditida</taxon>
        <taxon>Rhabditina</taxon>
        <taxon>Rhabditomorpha</taxon>
        <taxon>Rhabditoidea</taxon>
        <taxon>Rhabditidae</taxon>
        <taxon>Mesorhabditinae</taxon>
        <taxon>Mesorhabditis</taxon>
    </lineage>
</organism>
<feature type="transmembrane region" description="Helical" evidence="7">
    <location>
        <begin position="768"/>
        <end position="789"/>
    </location>
</feature>
<evidence type="ECO:0000313" key="10">
    <source>
        <dbReference type="WBParaSite" id="MBELARI_LOCUS10780"/>
    </source>
</evidence>
<evidence type="ECO:0000313" key="9">
    <source>
        <dbReference type="Proteomes" id="UP000887575"/>
    </source>
</evidence>
<protein>
    <submittedName>
        <fullName evidence="10">SSD domain-containing protein</fullName>
    </submittedName>
</protein>
<evidence type="ECO:0000256" key="1">
    <source>
        <dbReference type="ARBA" id="ARBA00004141"/>
    </source>
</evidence>
<dbReference type="SUPFAM" id="SSF82866">
    <property type="entry name" value="Multidrug efflux transporter AcrB transmembrane domain"/>
    <property type="match status" value="2"/>
</dbReference>
<feature type="transmembrane region" description="Helical" evidence="7">
    <location>
        <begin position="292"/>
        <end position="312"/>
    </location>
</feature>
<comment type="subcellular location">
    <subcellularLocation>
        <location evidence="1">Membrane</location>
        <topology evidence="1">Multi-pass membrane protein</topology>
    </subcellularLocation>
</comment>
<dbReference type="GO" id="GO:0006897">
    <property type="term" value="P:endocytosis"/>
    <property type="evidence" value="ECO:0007669"/>
    <property type="project" value="TreeGrafter"/>
</dbReference>
<accession>A0AAF3EA46</accession>
<evidence type="ECO:0000256" key="7">
    <source>
        <dbReference type="SAM" id="Phobius"/>
    </source>
</evidence>
<feature type="transmembrane region" description="Helical" evidence="7">
    <location>
        <begin position="725"/>
        <end position="747"/>
    </location>
</feature>
<keyword evidence="9" id="KW-1185">Reference proteome</keyword>
<feature type="transmembrane region" description="Helical" evidence="7">
    <location>
        <begin position="261"/>
        <end position="280"/>
    </location>
</feature>
<evidence type="ECO:0000256" key="2">
    <source>
        <dbReference type="ARBA" id="ARBA00005585"/>
    </source>
</evidence>
<evidence type="ECO:0000256" key="5">
    <source>
        <dbReference type="ARBA" id="ARBA00023136"/>
    </source>
</evidence>
<evidence type="ECO:0000256" key="6">
    <source>
        <dbReference type="ARBA" id="ARBA00023180"/>
    </source>
</evidence>
<keyword evidence="6" id="KW-0325">Glycoprotein</keyword>
<dbReference type="AlphaFoldDB" id="A0AAF3EA46"/>
<feature type="transmembrane region" description="Helical" evidence="7">
    <location>
        <begin position="318"/>
        <end position="341"/>
    </location>
</feature>
<feature type="domain" description="SSD" evidence="8">
    <location>
        <begin position="259"/>
        <end position="418"/>
    </location>
</feature>
<keyword evidence="3 7" id="KW-0812">Transmembrane</keyword>
<evidence type="ECO:0000256" key="4">
    <source>
        <dbReference type="ARBA" id="ARBA00022989"/>
    </source>
</evidence>
<keyword evidence="5 7" id="KW-0472">Membrane</keyword>
<dbReference type="PANTHER" id="PTHR10796">
    <property type="entry name" value="PATCHED-RELATED"/>
    <property type="match status" value="1"/>
</dbReference>
<dbReference type="GO" id="GO:0005886">
    <property type="term" value="C:plasma membrane"/>
    <property type="evidence" value="ECO:0007669"/>
    <property type="project" value="TreeGrafter"/>
</dbReference>
<dbReference type="InterPro" id="IPR003392">
    <property type="entry name" value="PTHD_SSD"/>
</dbReference>
<name>A0AAF3EA46_9BILA</name>
<comment type="similarity">
    <text evidence="2">Belongs to the patched family.</text>
</comment>
<proteinExistence type="inferred from homology"/>
<keyword evidence="4 7" id="KW-1133">Transmembrane helix</keyword>
<reference evidence="10" key="1">
    <citation type="submission" date="2024-02" db="UniProtKB">
        <authorList>
            <consortium name="WormBaseParasite"/>
        </authorList>
    </citation>
    <scope>IDENTIFICATION</scope>
</reference>
<feature type="transmembrane region" description="Helical" evidence="7">
    <location>
        <begin position="699"/>
        <end position="719"/>
    </location>
</feature>
<evidence type="ECO:0000256" key="3">
    <source>
        <dbReference type="ARBA" id="ARBA00022692"/>
    </source>
</evidence>
<dbReference type="Pfam" id="PF02460">
    <property type="entry name" value="Patched"/>
    <property type="match status" value="1"/>
</dbReference>
<dbReference type="InterPro" id="IPR051697">
    <property type="entry name" value="Patched_domain-protein"/>
</dbReference>